<keyword evidence="3" id="KW-1185">Reference proteome</keyword>
<protein>
    <submittedName>
        <fullName evidence="1">Uncharacterized protein</fullName>
    </submittedName>
</protein>
<dbReference type="EMBL" id="BLAL01000050">
    <property type="protein sequence ID" value="GES80453.1"/>
    <property type="molecule type" value="Genomic_DNA"/>
</dbReference>
<dbReference type="AlphaFoldDB" id="A0A2Z6QQZ7"/>
<evidence type="ECO:0000313" key="1">
    <source>
        <dbReference type="EMBL" id="GBB91062.1"/>
    </source>
</evidence>
<reference evidence="2" key="2">
    <citation type="submission" date="2019-10" db="EMBL/GenBank/DDBJ databases">
        <title>Conservation and host-specific expression of non-tandemly repeated heterogenous ribosome RNA gene in arbuscular mycorrhizal fungi.</title>
        <authorList>
            <person name="Maeda T."/>
            <person name="Kobayashi Y."/>
            <person name="Nakagawa T."/>
            <person name="Ezawa T."/>
            <person name="Yamaguchi K."/>
            <person name="Bino T."/>
            <person name="Nishimoto Y."/>
            <person name="Shigenobu S."/>
            <person name="Kawaguchi M."/>
        </authorList>
    </citation>
    <scope>NUCLEOTIDE SEQUENCE</scope>
    <source>
        <strain evidence="2">HR1</strain>
    </source>
</reference>
<comment type="caution">
    <text evidence="1">The sequence shown here is derived from an EMBL/GenBank/DDBJ whole genome shotgun (WGS) entry which is preliminary data.</text>
</comment>
<name>A0A2Z6QQZ7_9GLOM</name>
<sequence>MSLNSKVAISEHVSFKYFKLVDFEKVCHQQIFKLPAEILTPEVLAKKSTKAGIKTKAVRTSSRIPKPKKTEEVNIEEGSRCKKTSSSIVAQHRSVKRTYTDNADSAATLAWKAPNFPRKKKKTIHLNEQQIRALPEQPNLFVNYNGRAFIENPFMRQSTPSILIQGAYKLNAEDIEKSFIQTCFRRQTEPKCMKVNESQTFSFPEIISQN</sequence>
<proteinExistence type="predicted"/>
<reference evidence="1 3" key="1">
    <citation type="submission" date="2017-11" db="EMBL/GenBank/DDBJ databases">
        <title>The genome of Rhizophagus clarus HR1 reveals common genetic basis of auxotrophy among arbuscular mycorrhizal fungi.</title>
        <authorList>
            <person name="Kobayashi Y."/>
        </authorList>
    </citation>
    <scope>NUCLEOTIDE SEQUENCE [LARGE SCALE GENOMIC DNA]</scope>
    <source>
        <strain evidence="1 3">HR1</strain>
    </source>
</reference>
<gene>
    <name evidence="2" type="ORF">RCL2_000772600</name>
    <name evidence="1" type="ORF">RclHR1_18180003</name>
</gene>
<dbReference type="Proteomes" id="UP000247702">
    <property type="component" value="Unassembled WGS sequence"/>
</dbReference>
<evidence type="ECO:0000313" key="2">
    <source>
        <dbReference type="EMBL" id="GES80453.1"/>
    </source>
</evidence>
<accession>A0A2Z6QQZ7</accession>
<organism evidence="1 3">
    <name type="scientific">Rhizophagus clarus</name>
    <dbReference type="NCBI Taxonomy" id="94130"/>
    <lineage>
        <taxon>Eukaryota</taxon>
        <taxon>Fungi</taxon>
        <taxon>Fungi incertae sedis</taxon>
        <taxon>Mucoromycota</taxon>
        <taxon>Glomeromycotina</taxon>
        <taxon>Glomeromycetes</taxon>
        <taxon>Glomerales</taxon>
        <taxon>Glomeraceae</taxon>
        <taxon>Rhizophagus</taxon>
    </lineage>
</organism>
<dbReference type="OrthoDB" id="2322496at2759"/>
<dbReference type="EMBL" id="BEXD01000911">
    <property type="protein sequence ID" value="GBB91062.1"/>
    <property type="molecule type" value="Genomic_DNA"/>
</dbReference>
<dbReference type="Proteomes" id="UP000615446">
    <property type="component" value="Unassembled WGS sequence"/>
</dbReference>
<evidence type="ECO:0000313" key="3">
    <source>
        <dbReference type="Proteomes" id="UP000247702"/>
    </source>
</evidence>